<organism evidence="1 2">
    <name type="scientific">Algoriphagus formosus</name>
    <dbReference type="NCBI Taxonomy" id="2007308"/>
    <lineage>
        <taxon>Bacteria</taxon>
        <taxon>Pseudomonadati</taxon>
        <taxon>Bacteroidota</taxon>
        <taxon>Cytophagia</taxon>
        <taxon>Cytophagales</taxon>
        <taxon>Cyclobacteriaceae</taxon>
        <taxon>Algoriphagus</taxon>
    </lineage>
</organism>
<sequence length="179" mass="20769">MGRWIMILKLIYGFMAQAYGQEIYPSHSKHQLQLIVSHTQIHSRLDASGDRKWQSLPSWGLNYNFQLSNKWKIGFHNDIIVEDFQVASIGRNESEVLDRRYPIASALVFSRKLGRHFQLLLGLGGEFAESQSFLLLRGGVEYGYHFNENWELITNLTNDFKWNAYNSWAIGLGVTRMIQ</sequence>
<evidence type="ECO:0008006" key="3">
    <source>
        <dbReference type="Google" id="ProtNLM"/>
    </source>
</evidence>
<dbReference type="Proteomes" id="UP000295438">
    <property type="component" value="Unassembled WGS sequence"/>
</dbReference>
<gene>
    <name evidence="1" type="ORF">E1898_03770</name>
</gene>
<keyword evidence="2" id="KW-1185">Reference proteome</keyword>
<evidence type="ECO:0000313" key="1">
    <source>
        <dbReference type="EMBL" id="TDK48903.1"/>
    </source>
</evidence>
<protein>
    <recommendedName>
        <fullName evidence="3">DUF3575 domain-containing protein</fullName>
    </recommendedName>
</protein>
<reference evidence="1 2" key="1">
    <citation type="submission" date="2019-03" db="EMBL/GenBank/DDBJ databases">
        <title>Algoriphagus aquimaris sp. nov., isolated form marine sediment in Pohang, Korea.</title>
        <authorList>
            <person name="Kim J."/>
            <person name="Yoon S.-H."/>
            <person name="Lee S.-S."/>
        </authorList>
    </citation>
    <scope>NUCLEOTIDE SEQUENCE [LARGE SCALE GENOMIC DNA]</scope>
    <source>
        <strain evidence="1 2">F21</strain>
    </source>
</reference>
<name>A0A4R5V9S0_9BACT</name>
<accession>A0A4R5V9S0</accession>
<dbReference type="AlphaFoldDB" id="A0A4R5V9S0"/>
<comment type="caution">
    <text evidence="1">The sequence shown here is derived from an EMBL/GenBank/DDBJ whole genome shotgun (WGS) entry which is preliminary data.</text>
</comment>
<proteinExistence type="predicted"/>
<evidence type="ECO:0000313" key="2">
    <source>
        <dbReference type="Proteomes" id="UP000295438"/>
    </source>
</evidence>
<dbReference type="EMBL" id="SMUW01000026">
    <property type="protein sequence ID" value="TDK48903.1"/>
    <property type="molecule type" value="Genomic_DNA"/>
</dbReference>
<dbReference type="RefSeq" id="WP_133389872.1">
    <property type="nucleotide sequence ID" value="NZ_SMUW01000026.1"/>
</dbReference>